<dbReference type="InterPro" id="IPR013218">
    <property type="entry name" value="Dsn1/Mis13"/>
</dbReference>
<evidence type="ECO:0000313" key="3">
    <source>
        <dbReference type="EMBL" id="KAF7714489.1"/>
    </source>
</evidence>
<comment type="caution">
    <text evidence="3">The sequence shown here is derived from an EMBL/GenBank/DDBJ whole genome shotgun (WGS) entry which is preliminary data.</text>
</comment>
<dbReference type="PANTHER" id="PTHR14778">
    <property type="entry name" value="KINETOCHORE-ASSOCIATED PROTEIN DSN1 HOMOLOG"/>
    <property type="match status" value="1"/>
</dbReference>
<reference evidence="3" key="1">
    <citation type="journal article" date="2020" name="Front. Microbiol.">
        <title>Gene regulatory networks of Penicillium echinulatum 2HH and Penicillium oxalicum 114-2 inferred by a computational biology approach.</title>
        <authorList>
            <person name="Lenz A.R."/>
            <person name="Galan-Vasquez E."/>
            <person name="Balbinot E."/>
            <person name="De Abreu F.P."/>
            <person name="De Oliveira N.S."/>
            <person name="Da Rosa L.O."/>
            <person name="De Avila E Silva S."/>
            <person name="Camassola M."/>
            <person name="Dillon A.J.P."/>
            <person name="Perez-Rueda E."/>
        </authorList>
    </citation>
    <scope>NUCLEOTIDE SEQUENCE</scope>
    <source>
        <strain evidence="3">S1M29</strain>
    </source>
</reference>
<feature type="compositionally biased region" description="Low complexity" evidence="2">
    <location>
        <begin position="31"/>
        <end position="44"/>
    </location>
</feature>
<feature type="region of interest" description="Disordered" evidence="2">
    <location>
        <begin position="97"/>
        <end position="258"/>
    </location>
</feature>
<dbReference type="Pfam" id="PF08202">
    <property type="entry name" value="MIS13"/>
    <property type="match status" value="1"/>
</dbReference>
<protein>
    <recommendedName>
        <fullName evidence="5">Mis12-Mtw1 family protein</fullName>
    </recommendedName>
</protein>
<dbReference type="Proteomes" id="UP000631181">
    <property type="component" value="Unassembled WGS sequence"/>
</dbReference>
<feature type="coiled-coil region" evidence="1">
    <location>
        <begin position="367"/>
        <end position="397"/>
    </location>
</feature>
<organism evidence="3 4">
    <name type="scientific">Penicillium ucsense</name>
    <dbReference type="NCBI Taxonomy" id="2839758"/>
    <lineage>
        <taxon>Eukaryota</taxon>
        <taxon>Fungi</taxon>
        <taxon>Dikarya</taxon>
        <taxon>Ascomycota</taxon>
        <taxon>Pezizomycotina</taxon>
        <taxon>Eurotiomycetes</taxon>
        <taxon>Eurotiomycetidae</taxon>
        <taxon>Eurotiales</taxon>
        <taxon>Aspergillaceae</taxon>
        <taxon>Penicillium</taxon>
    </lineage>
</organism>
<feature type="compositionally biased region" description="Basic and acidic residues" evidence="2">
    <location>
        <begin position="185"/>
        <end position="194"/>
    </location>
</feature>
<feature type="compositionally biased region" description="Basic residues" evidence="2">
    <location>
        <begin position="123"/>
        <end position="132"/>
    </location>
</feature>
<evidence type="ECO:0008006" key="5">
    <source>
        <dbReference type="Google" id="ProtNLM"/>
    </source>
</evidence>
<feature type="compositionally biased region" description="Low complexity" evidence="2">
    <location>
        <begin position="442"/>
        <end position="459"/>
    </location>
</feature>
<feature type="region of interest" description="Disordered" evidence="2">
    <location>
        <begin position="526"/>
        <end position="556"/>
    </location>
</feature>
<dbReference type="GO" id="GO:0000444">
    <property type="term" value="C:MIS12/MIND type complex"/>
    <property type="evidence" value="ECO:0007669"/>
    <property type="project" value="InterPro"/>
</dbReference>
<accession>A0A8J8VZ69</accession>
<dbReference type="PANTHER" id="PTHR14778:SF2">
    <property type="entry name" value="KINETOCHORE-ASSOCIATED PROTEIN DSN1 HOMOLOG"/>
    <property type="match status" value="1"/>
</dbReference>
<dbReference type="AlphaFoldDB" id="A0A8J8VZ69"/>
<dbReference type="OrthoDB" id="3364649at2759"/>
<gene>
    <name evidence="3" type="ORF">PECM_008251</name>
</gene>
<evidence type="ECO:0000256" key="1">
    <source>
        <dbReference type="SAM" id="Coils"/>
    </source>
</evidence>
<feature type="region of interest" description="Disordered" evidence="2">
    <location>
        <begin position="402"/>
        <end position="429"/>
    </location>
</feature>
<dbReference type="GO" id="GO:0051301">
    <property type="term" value="P:cell division"/>
    <property type="evidence" value="ECO:0007669"/>
    <property type="project" value="InterPro"/>
</dbReference>
<keyword evidence="4" id="KW-1185">Reference proteome</keyword>
<feature type="region of interest" description="Disordered" evidence="2">
    <location>
        <begin position="17"/>
        <end position="76"/>
    </location>
</feature>
<sequence length="570" mass="62310">MTIAVVTTSTIKTKRREPLLTLGMAATQAHSRSGGSSGGTSQSGLERRGTQLSANKQGLEKLSRHETKRKAGANGLVRFADYDDDADGFQFSILPSKKAKATTAQPASHFAQLEADNSTFKPSPRRGRPPKKRPGEGTGENAGSAKGQVTNERPSKRPTRASFRSSDLASELRSEATAHTHRNRDRLGEPPSETKKKRGRPPKAKPQETNGYHSPAQPPVGVKVSLPTADTPVIQRNKEFRGAKSKGGRRSSLQMRGRRASDLIDSGTSNALPHREVSTADFYKHIADEGLPEPRRMRQLLIWCATRALPHKPSGSHSDDISARLAARAIQEEILKEFSSNSDLSNWFSREEVGPAKVVVKKPNPRNVQNTEKIKELEEQIQKLQRERQALNALLKQPALPRIDLDSPIKSPRKPPGSKQQPTTDIDIKISLLDPTQRSLYTTLYTPPTSSSSNSSRPNATDRTTPQPPMAPAVVSARLSKITTRIAPTLDTLAAGIHDIELYRSTADAVSSRVLRICAQRLEERDARNTQQRLAIEGEESEQGSVDTSSGGARGDLGLILGALSRLERR</sequence>
<feature type="region of interest" description="Disordered" evidence="2">
    <location>
        <begin position="442"/>
        <end position="472"/>
    </location>
</feature>
<proteinExistence type="predicted"/>
<dbReference type="EMBL" id="WIWV01000083">
    <property type="protein sequence ID" value="KAF7714489.1"/>
    <property type="molecule type" value="Genomic_DNA"/>
</dbReference>
<keyword evidence="1" id="KW-0175">Coiled coil</keyword>
<evidence type="ECO:0000313" key="4">
    <source>
        <dbReference type="Proteomes" id="UP000631181"/>
    </source>
</evidence>
<evidence type="ECO:0000256" key="2">
    <source>
        <dbReference type="SAM" id="MobiDB-lite"/>
    </source>
</evidence>
<dbReference type="GO" id="GO:0007059">
    <property type="term" value="P:chromosome segregation"/>
    <property type="evidence" value="ECO:0007669"/>
    <property type="project" value="InterPro"/>
</dbReference>
<name>A0A8J8VZ69_9EURO</name>